<evidence type="ECO:0000313" key="9">
    <source>
        <dbReference type="Proteomes" id="UP000095287"/>
    </source>
</evidence>
<evidence type="ECO:0000256" key="8">
    <source>
        <dbReference type="ARBA" id="ARBA00031345"/>
    </source>
</evidence>
<evidence type="ECO:0000256" key="2">
    <source>
        <dbReference type="ARBA" id="ARBA00005831"/>
    </source>
</evidence>
<dbReference type="GO" id="GO:0007030">
    <property type="term" value="P:Golgi organization"/>
    <property type="evidence" value="ECO:0007669"/>
    <property type="project" value="TreeGrafter"/>
</dbReference>
<dbReference type="Proteomes" id="UP000095287">
    <property type="component" value="Unplaced"/>
</dbReference>
<keyword evidence="4" id="KW-0813">Transport</keyword>
<dbReference type="Pfam" id="PF10191">
    <property type="entry name" value="COG7"/>
    <property type="match status" value="1"/>
</dbReference>
<protein>
    <recommendedName>
        <fullName evidence="3">Conserved oligomeric Golgi complex subunit 7</fullName>
    </recommendedName>
    <alternativeName>
        <fullName evidence="8">Component of oligomeric Golgi complex 7</fullName>
    </alternativeName>
</protein>
<dbReference type="GO" id="GO:0000139">
    <property type="term" value="C:Golgi membrane"/>
    <property type="evidence" value="ECO:0007669"/>
    <property type="project" value="UniProtKB-SubCell"/>
</dbReference>
<name>A0A1I8AUD3_9BILA</name>
<dbReference type="PANTHER" id="PTHR21443:SF0">
    <property type="entry name" value="CONSERVED OLIGOMERIC GOLGI COMPLEX SUBUNIT 7"/>
    <property type="match status" value="1"/>
</dbReference>
<dbReference type="PANTHER" id="PTHR21443">
    <property type="entry name" value="CONSERVED OLIGOMERIC GOLGI COMPLEX COMPONENT 7"/>
    <property type="match status" value="1"/>
</dbReference>
<evidence type="ECO:0000256" key="1">
    <source>
        <dbReference type="ARBA" id="ARBA00004395"/>
    </source>
</evidence>
<proteinExistence type="inferred from homology"/>
<evidence type="ECO:0000256" key="7">
    <source>
        <dbReference type="ARBA" id="ARBA00023136"/>
    </source>
</evidence>
<dbReference type="AlphaFoldDB" id="A0A1I8AUD3"/>
<evidence type="ECO:0000313" key="10">
    <source>
        <dbReference type="WBParaSite" id="L893_g8990.t1"/>
    </source>
</evidence>
<keyword evidence="9" id="KW-1185">Reference proteome</keyword>
<reference evidence="10" key="1">
    <citation type="submission" date="2016-11" db="UniProtKB">
        <authorList>
            <consortium name="WormBaseParasite"/>
        </authorList>
    </citation>
    <scope>IDENTIFICATION</scope>
</reference>
<keyword evidence="7" id="KW-0472">Membrane</keyword>
<evidence type="ECO:0000256" key="4">
    <source>
        <dbReference type="ARBA" id="ARBA00022448"/>
    </source>
</evidence>
<organism evidence="9 10">
    <name type="scientific">Steinernema glaseri</name>
    <dbReference type="NCBI Taxonomy" id="37863"/>
    <lineage>
        <taxon>Eukaryota</taxon>
        <taxon>Metazoa</taxon>
        <taxon>Ecdysozoa</taxon>
        <taxon>Nematoda</taxon>
        <taxon>Chromadorea</taxon>
        <taxon>Rhabditida</taxon>
        <taxon>Tylenchina</taxon>
        <taxon>Panagrolaimomorpha</taxon>
        <taxon>Strongyloidoidea</taxon>
        <taxon>Steinernematidae</taxon>
        <taxon>Steinernema</taxon>
    </lineage>
</organism>
<dbReference type="WBParaSite" id="L893_g8990.t1">
    <property type="protein sequence ID" value="L893_g8990.t1"/>
    <property type="gene ID" value="L893_g8990"/>
</dbReference>
<keyword evidence="6" id="KW-0333">Golgi apparatus</keyword>
<evidence type="ECO:0000256" key="6">
    <source>
        <dbReference type="ARBA" id="ARBA00023034"/>
    </source>
</evidence>
<dbReference type="GO" id="GO:0006886">
    <property type="term" value="P:intracellular protein transport"/>
    <property type="evidence" value="ECO:0007669"/>
    <property type="project" value="InterPro"/>
</dbReference>
<keyword evidence="5" id="KW-0653">Protein transport</keyword>
<dbReference type="InterPro" id="IPR019335">
    <property type="entry name" value="COG7"/>
</dbReference>
<dbReference type="GO" id="GO:0017119">
    <property type="term" value="C:Golgi transport complex"/>
    <property type="evidence" value="ECO:0007669"/>
    <property type="project" value="InterPro"/>
</dbReference>
<comment type="subcellular location">
    <subcellularLocation>
        <location evidence="1">Golgi apparatus membrane</location>
        <topology evidence="1">Peripheral membrane protein</topology>
    </subcellularLocation>
</comment>
<evidence type="ECO:0000256" key="5">
    <source>
        <dbReference type="ARBA" id="ARBA00022927"/>
    </source>
</evidence>
<accession>A0A1I8AUD3</accession>
<comment type="similarity">
    <text evidence="2">Belongs to the COG7 family.</text>
</comment>
<evidence type="ECO:0000256" key="3">
    <source>
        <dbReference type="ARBA" id="ARBA00020984"/>
    </source>
</evidence>
<sequence length="694" mass="78172">MSHHDNHEHNYGATVVLATVQLSSLEVVSHPNRHRNRAKKMALEASLVEELCARKEFDVIAEVSSLGKVDLEATKNVVDSVLEGRLDAFERERNLCQPPVSMDGIGLLVSDTSKLDRSLVSHMRMLKQNEGSLISTNDVLEHDAAKAKADRLVEIVKAKITWAAAFREASALDKNEHNEMYLKLVTLQRCHDVLSRYSKQAERDTAFEKMKDEFLSWYSPAVLFAIEDQDVAQLEALREKFQVLNRIHVFETSLGAFARNKIKVFLEQMFNPESGKYDLWTLLQEVFTIWKSSRRIAEQFLDERGSEVVAKNLLEGVNSQWERISAALLNEMSSDKDPLQAAHAVANMCSEFEAYVKENGDEPIHAMCSSVTSKLLGILSDGYMKQVSSVLLASVNRIHQPERASRSRHTWIMVFIEDLFSLIRQLIEDAESTFGAKYFAYVVPSLELAVKEFYSLVKNNDLLGVEKEQNEVRLKKTVQENTEDKISAICVTGYLLAGIDEINEYLTESAKQHEVTENFLISNRTLLETLNREVLDSKADSMALSIIYHMGEEMAELKKQSVSSQAVESLKNTLPSFSIPPHSYITSVGHGLLHQMNTIASYLTDRNFVCAVLNAADTDVSEEEADVWLLNKVGTAVMRAFYAGVGDVSTLSSELVRQFHADIVFLSEAMVDLRLKPTPEILDLTKRLAERTQV</sequence>
<dbReference type="GO" id="GO:0006890">
    <property type="term" value="P:retrograde vesicle-mediated transport, Golgi to endoplasmic reticulum"/>
    <property type="evidence" value="ECO:0007669"/>
    <property type="project" value="TreeGrafter"/>
</dbReference>